<evidence type="ECO:0000313" key="5">
    <source>
        <dbReference type="EMBL" id="NOU79040.1"/>
    </source>
</evidence>
<proteinExistence type="predicted"/>
<dbReference type="Gene3D" id="1.10.10.60">
    <property type="entry name" value="Homeodomain-like"/>
    <property type="match status" value="2"/>
</dbReference>
<keyword evidence="1" id="KW-0805">Transcription regulation</keyword>
<dbReference type="PROSITE" id="PS01124">
    <property type="entry name" value="HTH_ARAC_FAMILY_2"/>
    <property type="match status" value="1"/>
</dbReference>
<dbReference type="Proteomes" id="UP000596857">
    <property type="component" value="Unassembled WGS sequence"/>
</dbReference>
<comment type="caution">
    <text evidence="5">The sequence shown here is derived from an EMBL/GenBank/DDBJ whole genome shotgun (WGS) entry which is preliminary data.</text>
</comment>
<keyword evidence="3" id="KW-0804">Transcription</keyword>
<sequence length="329" mass="37959">MEQIALPVTGCLIVRLLLQPLHAQHGYAQECYIQHCAIIIPYYDVKKYGSITVDHLNIFHELSEHVLIRINICLETAHLNAWAESKQHQDYAFWYIHEGQIEIRIFDQIHIAREGDLILFSPKVAYTATNIGASCRFTFTHFNFSLGDQLSILDNFQLPGVISSSLAPEEICLFIDSCEQYKSGAMMSTIRLQGALTILISKLLECYELGIYRGGFTNNMSERKRITSFQKLQPVFQFIREHLHQPIRIEELAELAGMSEKYFIVYFKQAAGFTPGLYIYQMKMNRARKLLYSKRYSIKQIAGMLGYPDPYSFSKAFKKYYNVPPSQFG</sequence>
<dbReference type="InterPro" id="IPR011051">
    <property type="entry name" value="RmlC_Cupin_sf"/>
</dbReference>
<dbReference type="EMBL" id="WHOB01000021">
    <property type="protein sequence ID" value="NOU79040.1"/>
    <property type="molecule type" value="Genomic_DNA"/>
</dbReference>
<keyword evidence="6" id="KW-1185">Reference proteome</keyword>
<dbReference type="InterPro" id="IPR009057">
    <property type="entry name" value="Homeodomain-like_sf"/>
</dbReference>
<dbReference type="InterPro" id="IPR003313">
    <property type="entry name" value="AraC-bd"/>
</dbReference>
<dbReference type="InterPro" id="IPR014710">
    <property type="entry name" value="RmlC-like_jellyroll"/>
</dbReference>
<gene>
    <name evidence="5" type="ORF">GC101_09110</name>
</gene>
<dbReference type="SUPFAM" id="SSF51182">
    <property type="entry name" value="RmlC-like cupins"/>
    <property type="match status" value="1"/>
</dbReference>
<dbReference type="PANTHER" id="PTHR43280">
    <property type="entry name" value="ARAC-FAMILY TRANSCRIPTIONAL REGULATOR"/>
    <property type="match status" value="1"/>
</dbReference>
<reference evidence="5 6" key="1">
    <citation type="submission" date="2019-10" db="EMBL/GenBank/DDBJ databases">
        <title>Description of Paenibacillus terricola sp. nov.</title>
        <authorList>
            <person name="Carlier A."/>
            <person name="Qi S."/>
        </authorList>
    </citation>
    <scope>NUCLEOTIDE SEQUENCE [LARGE SCALE GENOMIC DNA]</scope>
    <source>
        <strain evidence="5 6">LMG 31459</strain>
    </source>
</reference>
<dbReference type="PANTHER" id="PTHR43280:SF30">
    <property type="entry name" value="MMSAB OPERON REGULATORY PROTEIN"/>
    <property type="match status" value="1"/>
</dbReference>
<accession>A0ABX1YGQ7</accession>
<dbReference type="Pfam" id="PF12833">
    <property type="entry name" value="HTH_18"/>
    <property type="match status" value="1"/>
</dbReference>
<organism evidence="5 6">
    <name type="scientific">Paenibacillus phytohabitans</name>
    <dbReference type="NCBI Taxonomy" id="2654978"/>
    <lineage>
        <taxon>Bacteria</taxon>
        <taxon>Bacillati</taxon>
        <taxon>Bacillota</taxon>
        <taxon>Bacilli</taxon>
        <taxon>Bacillales</taxon>
        <taxon>Paenibacillaceae</taxon>
        <taxon>Paenibacillus</taxon>
    </lineage>
</organism>
<evidence type="ECO:0000256" key="1">
    <source>
        <dbReference type="ARBA" id="ARBA00023015"/>
    </source>
</evidence>
<name>A0ABX1YGQ7_9BACL</name>
<dbReference type="SMART" id="SM00342">
    <property type="entry name" value="HTH_ARAC"/>
    <property type="match status" value="1"/>
</dbReference>
<keyword evidence="2" id="KW-0238">DNA-binding</keyword>
<evidence type="ECO:0000313" key="6">
    <source>
        <dbReference type="Proteomes" id="UP000596857"/>
    </source>
</evidence>
<feature type="domain" description="HTH araC/xylS-type" evidence="4">
    <location>
        <begin position="233"/>
        <end position="329"/>
    </location>
</feature>
<dbReference type="Pfam" id="PF02311">
    <property type="entry name" value="AraC_binding"/>
    <property type="match status" value="1"/>
</dbReference>
<dbReference type="SUPFAM" id="SSF46689">
    <property type="entry name" value="Homeodomain-like"/>
    <property type="match status" value="2"/>
</dbReference>
<dbReference type="Gene3D" id="2.60.120.10">
    <property type="entry name" value="Jelly Rolls"/>
    <property type="match status" value="1"/>
</dbReference>
<evidence type="ECO:0000256" key="3">
    <source>
        <dbReference type="ARBA" id="ARBA00023163"/>
    </source>
</evidence>
<evidence type="ECO:0000259" key="4">
    <source>
        <dbReference type="PROSITE" id="PS01124"/>
    </source>
</evidence>
<protein>
    <submittedName>
        <fullName evidence="5">AraC family transcriptional regulator</fullName>
    </submittedName>
</protein>
<dbReference type="InterPro" id="IPR018060">
    <property type="entry name" value="HTH_AraC"/>
</dbReference>
<evidence type="ECO:0000256" key="2">
    <source>
        <dbReference type="ARBA" id="ARBA00023125"/>
    </source>
</evidence>